<keyword evidence="10 18" id="KW-1133">Transmembrane helix</keyword>
<evidence type="ECO:0000256" key="17">
    <source>
        <dbReference type="RuleBase" id="RU003750"/>
    </source>
</evidence>
<dbReference type="InterPro" id="IPR004570">
    <property type="entry name" value="Phosphatidylglycerol_P_synth"/>
</dbReference>
<dbReference type="RefSeq" id="WP_119778865.1">
    <property type="nucleotide sequence ID" value="NZ_QYUK01000011.1"/>
</dbReference>
<dbReference type="GO" id="GO:0008444">
    <property type="term" value="F:CDP-diacylglycerol-glycerol-3-phosphate 3-phosphatidyltransferase activity"/>
    <property type="evidence" value="ECO:0007669"/>
    <property type="project" value="UniProtKB-UniRule"/>
</dbReference>
<keyword evidence="11" id="KW-0443">Lipid metabolism</keyword>
<proteinExistence type="inferred from homology"/>
<dbReference type="OrthoDB" id="9796672at2"/>
<protein>
    <recommendedName>
        <fullName evidence="6 16">CDP-diacylglycerol--glycerol-3-phosphate 3-phosphatidyltransferase</fullName>
        <ecNumber evidence="5 16">2.7.8.5</ecNumber>
    </recommendedName>
</protein>
<evidence type="ECO:0000256" key="8">
    <source>
        <dbReference type="ARBA" id="ARBA00022679"/>
    </source>
</evidence>
<comment type="pathway">
    <text evidence="3">Lipid metabolism.</text>
</comment>
<dbReference type="PROSITE" id="PS00379">
    <property type="entry name" value="CDP_ALCOHOL_P_TRANSF"/>
    <property type="match status" value="1"/>
</dbReference>
<keyword evidence="9 18" id="KW-0812">Transmembrane</keyword>
<evidence type="ECO:0000256" key="1">
    <source>
        <dbReference type="ARBA" id="ARBA00004141"/>
    </source>
</evidence>
<feature type="transmembrane region" description="Helical" evidence="18">
    <location>
        <begin position="132"/>
        <end position="150"/>
    </location>
</feature>
<feature type="transmembrane region" description="Helical" evidence="18">
    <location>
        <begin position="6"/>
        <end position="26"/>
    </location>
</feature>
<evidence type="ECO:0000256" key="3">
    <source>
        <dbReference type="ARBA" id="ARBA00005189"/>
    </source>
</evidence>
<accession>A0A418WE04</accession>
<dbReference type="PIRSF" id="PIRSF000847">
    <property type="entry name" value="Phos_ph_gly_syn"/>
    <property type="match status" value="1"/>
</dbReference>
<keyword evidence="14" id="KW-1208">Phospholipid metabolism</keyword>
<dbReference type="PANTHER" id="PTHR14269:SF62">
    <property type="entry name" value="CDP-DIACYLGLYCEROL--GLYCEROL-3-PHOSPHATE 3-PHOSPHATIDYLTRANSFERASE 1, CHLOROPLASTIC"/>
    <property type="match status" value="1"/>
</dbReference>
<dbReference type="InterPro" id="IPR043130">
    <property type="entry name" value="CDP-OH_PTrfase_TM_dom"/>
</dbReference>
<keyword evidence="8 17" id="KW-0808">Transferase</keyword>
<evidence type="ECO:0000256" key="11">
    <source>
        <dbReference type="ARBA" id="ARBA00023098"/>
    </source>
</evidence>
<evidence type="ECO:0000313" key="19">
    <source>
        <dbReference type="EMBL" id="RJF88230.1"/>
    </source>
</evidence>
<comment type="pathway">
    <text evidence="2">Phospholipid metabolism; phosphatidylglycerol biosynthesis; phosphatidylglycerol from CDP-diacylglycerol: step 1/2.</text>
</comment>
<gene>
    <name evidence="19" type="primary">pgsA</name>
    <name evidence="19" type="ORF">D3874_15400</name>
</gene>
<sequence length="186" mass="20089">MITNLPNLLTLFRIVVIPAMVAAFFLDFPAANWVTFGLFVTASITDYFDGYLARAWNQVSALGRFLDPVADKLLVSSAILMLVATAQITGLAVVAAVIILCREILVSGLREFLAELRVSLPTSKLAKWKTTVQMFALGFLMVGSASPAAIPSVEIGFYALWLAAILTIITGYDYLRVGLKHMAGSA</sequence>
<dbReference type="InterPro" id="IPR048254">
    <property type="entry name" value="CDP_ALCOHOL_P_TRANSF_CS"/>
</dbReference>
<comment type="caution">
    <text evidence="19">The sequence shown here is derived from an EMBL/GenBank/DDBJ whole genome shotgun (WGS) entry which is preliminary data.</text>
</comment>
<dbReference type="InterPro" id="IPR050324">
    <property type="entry name" value="CDP-alcohol_PTase-I"/>
</dbReference>
<evidence type="ECO:0000256" key="15">
    <source>
        <dbReference type="ARBA" id="ARBA00048586"/>
    </source>
</evidence>
<evidence type="ECO:0000256" key="9">
    <source>
        <dbReference type="ARBA" id="ARBA00022692"/>
    </source>
</evidence>
<dbReference type="EC" id="2.7.8.5" evidence="5 16"/>
<dbReference type="GO" id="GO:0016020">
    <property type="term" value="C:membrane"/>
    <property type="evidence" value="ECO:0007669"/>
    <property type="project" value="UniProtKB-SubCell"/>
</dbReference>
<feature type="transmembrane region" description="Helical" evidence="18">
    <location>
        <begin position="73"/>
        <end position="100"/>
    </location>
</feature>
<dbReference type="Pfam" id="PF01066">
    <property type="entry name" value="CDP-OH_P_transf"/>
    <property type="match status" value="1"/>
</dbReference>
<keyword evidence="20" id="KW-1185">Reference proteome</keyword>
<dbReference type="Gene3D" id="1.20.120.1760">
    <property type="match status" value="1"/>
</dbReference>
<evidence type="ECO:0000256" key="7">
    <source>
        <dbReference type="ARBA" id="ARBA00022516"/>
    </source>
</evidence>
<comment type="catalytic activity">
    <reaction evidence="15">
        <text>a CDP-1,2-diacyl-sn-glycerol + sn-glycerol 3-phosphate = a 1,2-diacyl-sn-glycero-3-phospho-(1'-sn-glycero-3'-phosphate) + CMP + H(+)</text>
        <dbReference type="Rhea" id="RHEA:12593"/>
        <dbReference type="ChEBI" id="CHEBI:15378"/>
        <dbReference type="ChEBI" id="CHEBI:57597"/>
        <dbReference type="ChEBI" id="CHEBI:58332"/>
        <dbReference type="ChEBI" id="CHEBI:60110"/>
        <dbReference type="ChEBI" id="CHEBI:60377"/>
        <dbReference type="EC" id="2.7.8.5"/>
    </reaction>
</comment>
<dbReference type="Proteomes" id="UP000284605">
    <property type="component" value="Unassembled WGS sequence"/>
</dbReference>
<comment type="subcellular location">
    <subcellularLocation>
        <location evidence="1">Membrane</location>
        <topology evidence="1">Multi-pass membrane protein</topology>
    </subcellularLocation>
</comment>
<feature type="transmembrane region" description="Helical" evidence="18">
    <location>
        <begin position="156"/>
        <end position="175"/>
    </location>
</feature>
<reference evidence="19 20" key="1">
    <citation type="submission" date="2018-09" db="EMBL/GenBank/DDBJ databases">
        <authorList>
            <person name="Zhu H."/>
        </authorList>
    </citation>
    <scope>NUCLEOTIDE SEQUENCE [LARGE SCALE GENOMIC DNA]</scope>
    <source>
        <strain evidence="19 20">K1W22B-8</strain>
    </source>
</reference>
<evidence type="ECO:0000313" key="20">
    <source>
        <dbReference type="Proteomes" id="UP000284605"/>
    </source>
</evidence>
<comment type="similarity">
    <text evidence="4 17">Belongs to the CDP-alcohol phosphatidyltransferase class-I family.</text>
</comment>
<evidence type="ECO:0000256" key="14">
    <source>
        <dbReference type="ARBA" id="ARBA00023264"/>
    </source>
</evidence>
<evidence type="ECO:0000256" key="6">
    <source>
        <dbReference type="ARBA" id="ARBA00014944"/>
    </source>
</evidence>
<dbReference type="PANTHER" id="PTHR14269">
    <property type="entry name" value="CDP-DIACYLGLYCEROL--GLYCEROL-3-PHOSPHATE 3-PHOSPHATIDYLTRANSFERASE-RELATED"/>
    <property type="match status" value="1"/>
</dbReference>
<organism evidence="19 20">
    <name type="scientific">Oleomonas cavernae</name>
    <dbReference type="NCBI Taxonomy" id="2320859"/>
    <lineage>
        <taxon>Bacteria</taxon>
        <taxon>Pseudomonadati</taxon>
        <taxon>Pseudomonadota</taxon>
        <taxon>Alphaproteobacteria</taxon>
        <taxon>Acetobacterales</taxon>
        <taxon>Acetobacteraceae</taxon>
        <taxon>Oleomonas</taxon>
    </lineage>
</organism>
<dbReference type="GO" id="GO:0046474">
    <property type="term" value="P:glycerophospholipid biosynthetic process"/>
    <property type="evidence" value="ECO:0007669"/>
    <property type="project" value="TreeGrafter"/>
</dbReference>
<evidence type="ECO:0000256" key="18">
    <source>
        <dbReference type="SAM" id="Phobius"/>
    </source>
</evidence>
<dbReference type="EMBL" id="QYUK01000011">
    <property type="protein sequence ID" value="RJF88230.1"/>
    <property type="molecule type" value="Genomic_DNA"/>
</dbReference>
<evidence type="ECO:0000256" key="10">
    <source>
        <dbReference type="ARBA" id="ARBA00022989"/>
    </source>
</evidence>
<dbReference type="NCBIfam" id="TIGR00560">
    <property type="entry name" value="pgsA"/>
    <property type="match status" value="1"/>
</dbReference>
<evidence type="ECO:0000256" key="2">
    <source>
        <dbReference type="ARBA" id="ARBA00005042"/>
    </source>
</evidence>
<evidence type="ECO:0000256" key="13">
    <source>
        <dbReference type="ARBA" id="ARBA00023209"/>
    </source>
</evidence>
<evidence type="ECO:0000256" key="5">
    <source>
        <dbReference type="ARBA" id="ARBA00013170"/>
    </source>
</evidence>
<keyword evidence="7" id="KW-0444">Lipid biosynthesis</keyword>
<dbReference type="AlphaFoldDB" id="A0A418WE04"/>
<dbReference type="InterPro" id="IPR000462">
    <property type="entry name" value="CDP-OH_P_trans"/>
</dbReference>
<evidence type="ECO:0000256" key="16">
    <source>
        <dbReference type="NCBIfam" id="TIGR00560"/>
    </source>
</evidence>
<evidence type="ECO:0000256" key="12">
    <source>
        <dbReference type="ARBA" id="ARBA00023136"/>
    </source>
</evidence>
<keyword evidence="13" id="KW-0594">Phospholipid biosynthesis</keyword>
<evidence type="ECO:0000256" key="4">
    <source>
        <dbReference type="ARBA" id="ARBA00010441"/>
    </source>
</evidence>
<name>A0A418WE04_9PROT</name>
<keyword evidence="12 18" id="KW-0472">Membrane</keyword>